<reference evidence="1 2" key="1">
    <citation type="submission" date="2024-09" db="EMBL/GenBank/DDBJ databases">
        <title>Chromosome-scale assembly of Riccia sorocarpa.</title>
        <authorList>
            <person name="Paukszto L."/>
        </authorList>
    </citation>
    <scope>NUCLEOTIDE SEQUENCE [LARGE SCALE GENOMIC DNA]</scope>
    <source>
        <strain evidence="1">LP-2024</strain>
        <tissue evidence="1">Aerial parts of the thallus</tissue>
    </source>
</reference>
<protein>
    <recommendedName>
        <fullName evidence="3">Endonuclease/exonuclease/phosphatase domain-containing protein</fullName>
    </recommendedName>
</protein>
<dbReference type="AlphaFoldDB" id="A0ABD3IAE7"/>
<accession>A0ABD3IAE7</accession>
<dbReference type="Proteomes" id="UP001633002">
    <property type="component" value="Unassembled WGS sequence"/>
</dbReference>
<comment type="caution">
    <text evidence="1">The sequence shown here is derived from an EMBL/GenBank/DDBJ whole genome shotgun (WGS) entry which is preliminary data.</text>
</comment>
<dbReference type="EMBL" id="JBJQOH010000001">
    <property type="protein sequence ID" value="KAL3699350.1"/>
    <property type="molecule type" value="Genomic_DNA"/>
</dbReference>
<evidence type="ECO:0000313" key="1">
    <source>
        <dbReference type="EMBL" id="KAL3699350.1"/>
    </source>
</evidence>
<keyword evidence="2" id="KW-1185">Reference proteome</keyword>
<evidence type="ECO:0000313" key="2">
    <source>
        <dbReference type="Proteomes" id="UP001633002"/>
    </source>
</evidence>
<sequence length="273" mass="31884">MSLITPLTLRSRIRDSVGPSPRIKGREERVWRNLVFGRDFTDCFFAAATKTGPRFTHQARCGRRLDRSRLDRIYISDSANWLHEILTLKHLGSYISGDHIPISASIQIRQAGPGEKEVNHSYFKLNAFMLKRPGFKEACKRASEDHSPECTDPRKRWSLGWSRIKRLCQEQIKEEREFNEADRIRKEVCRRRTRMARDCQEEEIVSLTNLEDELNRLEDHEDATWVQRSRSKWLSEGEAPTAYFFSLAKSRYSSDRISCLMKEDGEAVTQTEV</sequence>
<gene>
    <name evidence="1" type="ORF">R1sor_017372</name>
</gene>
<evidence type="ECO:0008006" key="3">
    <source>
        <dbReference type="Google" id="ProtNLM"/>
    </source>
</evidence>
<name>A0ABD3IAE7_9MARC</name>
<organism evidence="1 2">
    <name type="scientific">Riccia sorocarpa</name>
    <dbReference type="NCBI Taxonomy" id="122646"/>
    <lineage>
        <taxon>Eukaryota</taxon>
        <taxon>Viridiplantae</taxon>
        <taxon>Streptophyta</taxon>
        <taxon>Embryophyta</taxon>
        <taxon>Marchantiophyta</taxon>
        <taxon>Marchantiopsida</taxon>
        <taxon>Marchantiidae</taxon>
        <taxon>Marchantiales</taxon>
        <taxon>Ricciaceae</taxon>
        <taxon>Riccia</taxon>
    </lineage>
</organism>
<proteinExistence type="predicted"/>